<dbReference type="SUPFAM" id="SSF53720">
    <property type="entry name" value="ALDH-like"/>
    <property type="match status" value="1"/>
</dbReference>
<dbReference type="PANTHER" id="PTHR43111:SF1">
    <property type="entry name" value="ALDEHYDE DEHYDROGENASE B-RELATED"/>
    <property type="match status" value="1"/>
</dbReference>
<organism evidence="3 4">
    <name type="scientific">Cytospora leucostoma</name>
    <dbReference type="NCBI Taxonomy" id="1230097"/>
    <lineage>
        <taxon>Eukaryota</taxon>
        <taxon>Fungi</taxon>
        <taxon>Dikarya</taxon>
        <taxon>Ascomycota</taxon>
        <taxon>Pezizomycotina</taxon>
        <taxon>Sordariomycetes</taxon>
        <taxon>Sordariomycetidae</taxon>
        <taxon>Diaporthales</taxon>
        <taxon>Cytosporaceae</taxon>
        <taxon>Cytospora</taxon>
    </lineage>
</organism>
<dbReference type="STRING" id="1230097.A0A423XHT8"/>
<gene>
    <name evidence="3" type="ORF">VPNG_02676</name>
</gene>
<dbReference type="Proteomes" id="UP000285146">
    <property type="component" value="Unassembled WGS sequence"/>
</dbReference>
<feature type="domain" description="Aldehyde dehydrogenase" evidence="2">
    <location>
        <begin position="18"/>
        <end position="135"/>
    </location>
</feature>
<evidence type="ECO:0000313" key="3">
    <source>
        <dbReference type="EMBL" id="ROW15913.1"/>
    </source>
</evidence>
<dbReference type="OrthoDB" id="5596991at2759"/>
<keyword evidence="1" id="KW-0812">Transmembrane</keyword>
<dbReference type="InterPro" id="IPR015590">
    <property type="entry name" value="Aldehyde_DH_dom"/>
</dbReference>
<dbReference type="InParanoid" id="A0A423XHT8"/>
<keyword evidence="1" id="KW-1133">Transmembrane helix</keyword>
<evidence type="ECO:0000256" key="1">
    <source>
        <dbReference type="SAM" id="Phobius"/>
    </source>
</evidence>
<feature type="transmembrane region" description="Helical" evidence="1">
    <location>
        <begin position="454"/>
        <end position="476"/>
    </location>
</feature>
<proteinExistence type="predicted"/>
<dbReference type="Gene3D" id="3.40.605.10">
    <property type="entry name" value="Aldehyde Dehydrogenase, Chain A, domain 1"/>
    <property type="match status" value="1"/>
</dbReference>
<protein>
    <recommendedName>
        <fullName evidence="2">Aldehyde dehydrogenase domain-containing protein</fullName>
    </recommendedName>
</protein>
<dbReference type="PANTHER" id="PTHR43111">
    <property type="entry name" value="ALDEHYDE DEHYDROGENASE B-RELATED"/>
    <property type="match status" value="1"/>
</dbReference>
<evidence type="ECO:0000313" key="4">
    <source>
        <dbReference type="Proteomes" id="UP000285146"/>
    </source>
</evidence>
<accession>A0A423XHT8</accession>
<comment type="caution">
    <text evidence="3">The sequence shown here is derived from an EMBL/GenBank/DDBJ whole genome shotgun (WGS) entry which is preliminary data.</text>
</comment>
<dbReference type="AlphaFoldDB" id="A0A423XHT8"/>
<sequence>MEGSAAVERLQASIVDGRTESIRYRQDQLQALHKGLREESDHIYSALLADSSLPGAEAEVEYYLAVDAVRHFYDSLDFEGELKAEYSVVSGKDNLRRRVGVGLVVIRPTGHTRFYSIVTPLAAAIAAGNTVILELPNTVRQVDSVLRALLTKVLDVNTFYISQSNTEQSILDEAVVVDQTGIETSRTLKSTLVSPARARCVAIVDRSARIDEAAKAITAARFSFGGSSPYAPDLVLVNEFVKKEFYEACSRYATLAFAKGSSVKTASSKQSEEIRKEIEDAEKKGQVSSFGSVDFRLVDILDRSSPIKDLKVTGRYLLIATTSSLTDAIYNQGLESPLLAGYFFAEPSSAKYLAQFLPSRISLINQIPAHLLVGPAAPEAHDPDFHYRYSTDMFSVPRPQFVEKPPVAFQKAEELLLGSSKAVTTSTLRQAAVKPLPPKNQSDNKAIGFFEQGFFLGAGVILTLILPAVGYSTFLLGRKGLEFTRNLRG</sequence>
<dbReference type="GO" id="GO:0016620">
    <property type="term" value="F:oxidoreductase activity, acting on the aldehyde or oxo group of donors, NAD or NADP as acceptor"/>
    <property type="evidence" value="ECO:0007669"/>
    <property type="project" value="InterPro"/>
</dbReference>
<dbReference type="EMBL" id="LKEB01000007">
    <property type="protein sequence ID" value="ROW15913.1"/>
    <property type="molecule type" value="Genomic_DNA"/>
</dbReference>
<dbReference type="InterPro" id="IPR016162">
    <property type="entry name" value="Ald_DH_N"/>
</dbReference>
<name>A0A423XHT8_9PEZI</name>
<keyword evidence="1" id="KW-0472">Membrane</keyword>
<keyword evidence="4" id="KW-1185">Reference proteome</keyword>
<reference evidence="3 4" key="1">
    <citation type="submission" date="2015-09" db="EMBL/GenBank/DDBJ databases">
        <title>Host preference determinants of Valsa canker pathogens revealed by comparative genomics.</title>
        <authorList>
            <person name="Yin Z."/>
            <person name="Huang L."/>
        </authorList>
    </citation>
    <scope>NUCLEOTIDE SEQUENCE [LARGE SCALE GENOMIC DNA]</scope>
    <source>
        <strain evidence="3 4">SXYLt</strain>
    </source>
</reference>
<dbReference type="InterPro" id="IPR016161">
    <property type="entry name" value="Ald_DH/histidinol_DH"/>
</dbReference>
<evidence type="ECO:0000259" key="2">
    <source>
        <dbReference type="Pfam" id="PF00171"/>
    </source>
</evidence>
<dbReference type="Gene3D" id="3.40.309.10">
    <property type="entry name" value="Aldehyde Dehydrogenase, Chain A, domain 2"/>
    <property type="match status" value="1"/>
</dbReference>
<dbReference type="Pfam" id="PF00171">
    <property type="entry name" value="Aldedh"/>
    <property type="match status" value="1"/>
</dbReference>
<dbReference type="InterPro" id="IPR016163">
    <property type="entry name" value="Ald_DH_C"/>
</dbReference>